<sequence>MHLFASALRQRSVETRGKADNRWVATFPWKAMQQPSTTRYDVLSQVFHWVTAIVVTIAFILGPGGFGRLMHQGVDPATRSDIVWHESLGILVLVLTTLRLIWVAVRPAAPQVPMAGWMKRSAKLGHLALWALLLALPLTALLALGSEGHPLTLLGGVRVGHLPFIVDSGLGELADWGDVHGLLGDVIMWIAGLHAAAALFHHFVLKDTVLLAMLPRHKRR</sequence>
<evidence type="ECO:0000256" key="4">
    <source>
        <dbReference type="ARBA" id="ARBA00022475"/>
    </source>
</evidence>
<feature type="transmembrane region" description="Helical" evidence="13">
    <location>
        <begin position="124"/>
        <end position="144"/>
    </location>
</feature>
<feature type="domain" description="Cytochrome b561 bacterial/Ni-hydrogenase" evidence="14">
    <location>
        <begin position="39"/>
        <end position="215"/>
    </location>
</feature>
<evidence type="ECO:0000256" key="13">
    <source>
        <dbReference type="SAM" id="Phobius"/>
    </source>
</evidence>
<accession>A0ABN1JZQ3</accession>
<keyword evidence="16" id="KW-1185">Reference proteome</keyword>
<dbReference type="PANTHER" id="PTHR30529">
    <property type="entry name" value="CYTOCHROME B561"/>
    <property type="match status" value="1"/>
</dbReference>
<keyword evidence="10" id="KW-0408">Iron</keyword>
<feature type="transmembrane region" description="Helical" evidence="13">
    <location>
        <begin position="186"/>
        <end position="214"/>
    </location>
</feature>
<reference evidence="16" key="1">
    <citation type="journal article" date="2019" name="Int. J. Syst. Evol. Microbiol.">
        <title>The Global Catalogue of Microorganisms (GCM) 10K type strain sequencing project: providing services to taxonomists for standard genome sequencing and annotation.</title>
        <authorList>
            <consortium name="The Broad Institute Genomics Platform"/>
            <consortium name="The Broad Institute Genome Sequencing Center for Infectious Disease"/>
            <person name="Wu L."/>
            <person name="Ma J."/>
        </authorList>
    </citation>
    <scope>NUCLEOTIDE SEQUENCE [LARGE SCALE GENOMIC DNA]</scope>
    <source>
        <strain evidence="16">JCM 15503</strain>
    </source>
</reference>
<evidence type="ECO:0000256" key="11">
    <source>
        <dbReference type="ARBA" id="ARBA00023136"/>
    </source>
</evidence>
<dbReference type="EMBL" id="BAAAEW010000011">
    <property type="protein sequence ID" value="GAA0750494.1"/>
    <property type="molecule type" value="Genomic_DNA"/>
</dbReference>
<evidence type="ECO:0000256" key="5">
    <source>
        <dbReference type="ARBA" id="ARBA00022617"/>
    </source>
</evidence>
<evidence type="ECO:0000313" key="16">
    <source>
        <dbReference type="Proteomes" id="UP001500279"/>
    </source>
</evidence>
<evidence type="ECO:0000256" key="6">
    <source>
        <dbReference type="ARBA" id="ARBA00022692"/>
    </source>
</evidence>
<dbReference type="Pfam" id="PF01292">
    <property type="entry name" value="Ni_hydr_CYTB"/>
    <property type="match status" value="1"/>
</dbReference>
<keyword evidence="11 13" id="KW-0472">Membrane</keyword>
<keyword evidence="4" id="KW-1003">Cell membrane</keyword>
<evidence type="ECO:0000256" key="12">
    <source>
        <dbReference type="ARBA" id="ARBA00037975"/>
    </source>
</evidence>
<evidence type="ECO:0000259" key="14">
    <source>
        <dbReference type="Pfam" id="PF01292"/>
    </source>
</evidence>
<keyword evidence="3" id="KW-0813">Transport</keyword>
<dbReference type="InterPro" id="IPR016174">
    <property type="entry name" value="Di-haem_cyt_TM"/>
</dbReference>
<dbReference type="Gene3D" id="1.20.950.20">
    <property type="entry name" value="Transmembrane di-heme cytochromes, Chain C"/>
    <property type="match status" value="1"/>
</dbReference>
<comment type="similarity">
    <text evidence="12">Belongs to the cytochrome b561 family.</text>
</comment>
<evidence type="ECO:0000256" key="10">
    <source>
        <dbReference type="ARBA" id="ARBA00023004"/>
    </source>
</evidence>
<feature type="transmembrane region" description="Helical" evidence="13">
    <location>
        <begin position="82"/>
        <end position="103"/>
    </location>
</feature>
<evidence type="ECO:0000313" key="15">
    <source>
        <dbReference type="EMBL" id="GAA0750494.1"/>
    </source>
</evidence>
<name>A0ABN1JZQ3_9BURK</name>
<keyword evidence="8" id="KW-0249">Electron transport</keyword>
<evidence type="ECO:0000256" key="7">
    <source>
        <dbReference type="ARBA" id="ARBA00022723"/>
    </source>
</evidence>
<dbReference type="SUPFAM" id="SSF81342">
    <property type="entry name" value="Transmembrane di-heme cytochromes"/>
    <property type="match status" value="1"/>
</dbReference>
<comment type="cofactor">
    <cofactor evidence="1">
        <name>heme b</name>
        <dbReference type="ChEBI" id="CHEBI:60344"/>
    </cofactor>
</comment>
<dbReference type="InterPro" id="IPR011577">
    <property type="entry name" value="Cyt_b561_bac/Ni-Hgenase"/>
</dbReference>
<evidence type="ECO:0000256" key="1">
    <source>
        <dbReference type="ARBA" id="ARBA00001970"/>
    </source>
</evidence>
<evidence type="ECO:0000256" key="9">
    <source>
        <dbReference type="ARBA" id="ARBA00022989"/>
    </source>
</evidence>
<feature type="transmembrane region" description="Helical" evidence="13">
    <location>
        <begin position="42"/>
        <end position="62"/>
    </location>
</feature>
<keyword evidence="7" id="KW-0479">Metal-binding</keyword>
<organism evidence="15 16">
    <name type="scientific">Ideonella azotifigens</name>
    <dbReference type="NCBI Taxonomy" id="513160"/>
    <lineage>
        <taxon>Bacteria</taxon>
        <taxon>Pseudomonadati</taxon>
        <taxon>Pseudomonadota</taxon>
        <taxon>Betaproteobacteria</taxon>
        <taxon>Burkholderiales</taxon>
        <taxon>Sphaerotilaceae</taxon>
        <taxon>Ideonella</taxon>
    </lineage>
</organism>
<dbReference type="PANTHER" id="PTHR30529:SF1">
    <property type="entry name" value="CYTOCHROME B561 HOMOLOG 2"/>
    <property type="match status" value="1"/>
</dbReference>
<keyword evidence="9 13" id="KW-1133">Transmembrane helix</keyword>
<protein>
    <submittedName>
        <fullName evidence="15">Cytochrome b</fullName>
    </submittedName>
</protein>
<evidence type="ECO:0000256" key="8">
    <source>
        <dbReference type="ARBA" id="ARBA00022982"/>
    </source>
</evidence>
<dbReference type="Proteomes" id="UP001500279">
    <property type="component" value="Unassembled WGS sequence"/>
</dbReference>
<comment type="subcellular location">
    <subcellularLocation>
        <location evidence="2">Cell membrane</location>
        <topology evidence="2">Multi-pass membrane protein</topology>
    </subcellularLocation>
</comment>
<keyword evidence="6 13" id="KW-0812">Transmembrane</keyword>
<comment type="caution">
    <text evidence="15">The sequence shown here is derived from an EMBL/GenBank/DDBJ whole genome shotgun (WGS) entry which is preliminary data.</text>
</comment>
<evidence type="ECO:0000256" key="3">
    <source>
        <dbReference type="ARBA" id="ARBA00022448"/>
    </source>
</evidence>
<proteinExistence type="inferred from homology"/>
<evidence type="ECO:0000256" key="2">
    <source>
        <dbReference type="ARBA" id="ARBA00004651"/>
    </source>
</evidence>
<gene>
    <name evidence="15" type="ORF">GCM10009107_22250</name>
</gene>
<dbReference type="InterPro" id="IPR052168">
    <property type="entry name" value="Cytochrome_b561_oxidase"/>
</dbReference>
<keyword evidence="5" id="KW-0349">Heme</keyword>